<dbReference type="Pfam" id="PF13843">
    <property type="entry name" value="DDE_Tnp_1_7"/>
    <property type="match status" value="1"/>
</dbReference>
<protein>
    <submittedName>
        <fullName evidence="3">Transposase IS4</fullName>
    </submittedName>
</protein>
<name>A0AAW1JGE6_POPJA</name>
<dbReference type="PANTHER" id="PTHR46599:SF3">
    <property type="entry name" value="PIGGYBAC TRANSPOSABLE ELEMENT-DERIVED PROTEIN 4"/>
    <property type="match status" value="1"/>
</dbReference>
<evidence type="ECO:0000259" key="2">
    <source>
        <dbReference type="Pfam" id="PF13843"/>
    </source>
</evidence>
<dbReference type="InterPro" id="IPR029526">
    <property type="entry name" value="PGBD"/>
</dbReference>
<sequence length="173" mass="20713">MSCLKKKRKKKRHQELVYGKKTEKVGIEKQVTGEPSKVGEQNSGKSYYKIFSLFFTSEIIAFIREQTELYSRRDKNYQSFSLSEEELRQFLGLLIISGYHNLPSENDYWSTAEYMETSIFPKTMSRERFRVIKRYLHQKIRRRLYYQTFSKNIIPVWVVLILLISYVPAIDLE</sequence>
<keyword evidence="1" id="KW-0472">Membrane</keyword>
<feature type="transmembrane region" description="Helical" evidence="1">
    <location>
        <begin position="144"/>
        <end position="167"/>
    </location>
</feature>
<dbReference type="EMBL" id="JASPKY010000394">
    <property type="protein sequence ID" value="KAK9702375.1"/>
    <property type="molecule type" value="Genomic_DNA"/>
</dbReference>
<evidence type="ECO:0000256" key="1">
    <source>
        <dbReference type="SAM" id="Phobius"/>
    </source>
</evidence>
<reference evidence="3 4" key="1">
    <citation type="journal article" date="2024" name="BMC Genomics">
        <title>De novo assembly and annotation of Popillia japonica's genome with initial clues to its potential as an invasive pest.</title>
        <authorList>
            <person name="Cucini C."/>
            <person name="Boschi S."/>
            <person name="Funari R."/>
            <person name="Cardaioli E."/>
            <person name="Iannotti N."/>
            <person name="Marturano G."/>
            <person name="Paoli F."/>
            <person name="Bruttini M."/>
            <person name="Carapelli A."/>
            <person name="Frati F."/>
            <person name="Nardi F."/>
        </authorList>
    </citation>
    <scope>NUCLEOTIDE SEQUENCE [LARGE SCALE GENOMIC DNA]</scope>
    <source>
        <strain evidence="3">DMR45628</strain>
    </source>
</reference>
<accession>A0AAW1JGE6</accession>
<keyword evidence="1" id="KW-0812">Transmembrane</keyword>
<keyword evidence="4" id="KW-1185">Reference proteome</keyword>
<evidence type="ECO:0000313" key="4">
    <source>
        <dbReference type="Proteomes" id="UP001458880"/>
    </source>
</evidence>
<organism evidence="3 4">
    <name type="scientific">Popillia japonica</name>
    <name type="common">Japanese beetle</name>
    <dbReference type="NCBI Taxonomy" id="7064"/>
    <lineage>
        <taxon>Eukaryota</taxon>
        <taxon>Metazoa</taxon>
        <taxon>Ecdysozoa</taxon>
        <taxon>Arthropoda</taxon>
        <taxon>Hexapoda</taxon>
        <taxon>Insecta</taxon>
        <taxon>Pterygota</taxon>
        <taxon>Neoptera</taxon>
        <taxon>Endopterygota</taxon>
        <taxon>Coleoptera</taxon>
        <taxon>Polyphaga</taxon>
        <taxon>Scarabaeiformia</taxon>
        <taxon>Scarabaeidae</taxon>
        <taxon>Rutelinae</taxon>
        <taxon>Popillia</taxon>
    </lineage>
</organism>
<keyword evidence="1" id="KW-1133">Transmembrane helix</keyword>
<gene>
    <name evidence="3" type="ORF">QE152_g29992</name>
</gene>
<evidence type="ECO:0000313" key="3">
    <source>
        <dbReference type="EMBL" id="KAK9702375.1"/>
    </source>
</evidence>
<dbReference type="Proteomes" id="UP001458880">
    <property type="component" value="Unassembled WGS sequence"/>
</dbReference>
<comment type="caution">
    <text evidence="3">The sequence shown here is derived from an EMBL/GenBank/DDBJ whole genome shotgun (WGS) entry which is preliminary data.</text>
</comment>
<dbReference type="AlphaFoldDB" id="A0AAW1JGE6"/>
<feature type="domain" description="PiggyBac transposable element-derived protein" evidence="2">
    <location>
        <begin position="48"/>
        <end position="137"/>
    </location>
</feature>
<proteinExistence type="predicted"/>
<dbReference type="PANTHER" id="PTHR46599">
    <property type="entry name" value="PIGGYBAC TRANSPOSABLE ELEMENT-DERIVED PROTEIN 4"/>
    <property type="match status" value="1"/>
</dbReference>